<organism evidence="3 4">
    <name type="scientific">Chironomus riparius</name>
    <dbReference type="NCBI Taxonomy" id="315576"/>
    <lineage>
        <taxon>Eukaryota</taxon>
        <taxon>Metazoa</taxon>
        <taxon>Ecdysozoa</taxon>
        <taxon>Arthropoda</taxon>
        <taxon>Hexapoda</taxon>
        <taxon>Insecta</taxon>
        <taxon>Pterygota</taxon>
        <taxon>Neoptera</taxon>
        <taxon>Endopterygota</taxon>
        <taxon>Diptera</taxon>
        <taxon>Nematocera</taxon>
        <taxon>Chironomoidea</taxon>
        <taxon>Chironomidae</taxon>
        <taxon>Chironominae</taxon>
        <taxon>Chironomus</taxon>
    </lineage>
</organism>
<evidence type="ECO:0000256" key="2">
    <source>
        <dbReference type="SAM" id="SignalP"/>
    </source>
</evidence>
<dbReference type="AlphaFoldDB" id="A0A9N9RXT8"/>
<keyword evidence="1" id="KW-0175">Coiled coil</keyword>
<feature type="chain" id="PRO_5040460903" evidence="2">
    <location>
        <begin position="21"/>
        <end position="122"/>
    </location>
</feature>
<reference evidence="3" key="2">
    <citation type="submission" date="2022-10" db="EMBL/GenBank/DDBJ databases">
        <authorList>
            <consortium name="ENA_rothamsted_submissions"/>
            <consortium name="culmorum"/>
            <person name="King R."/>
        </authorList>
    </citation>
    <scope>NUCLEOTIDE SEQUENCE</scope>
</reference>
<proteinExistence type="predicted"/>
<gene>
    <name evidence="3" type="ORF">CHIRRI_LOCUS7403</name>
</gene>
<feature type="signal peptide" evidence="2">
    <location>
        <begin position="1"/>
        <end position="20"/>
    </location>
</feature>
<accession>A0A9N9RXT8</accession>
<keyword evidence="4" id="KW-1185">Reference proteome</keyword>
<protein>
    <submittedName>
        <fullName evidence="3">Uncharacterized protein</fullName>
    </submittedName>
</protein>
<feature type="coiled-coil region" evidence="1">
    <location>
        <begin position="49"/>
        <end position="76"/>
    </location>
</feature>
<evidence type="ECO:0000313" key="4">
    <source>
        <dbReference type="Proteomes" id="UP001153620"/>
    </source>
</evidence>
<keyword evidence="2" id="KW-0732">Signal</keyword>
<dbReference type="Proteomes" id="UP001153620">
    <property type="component" value="Chromosome 2"/>
</dbReference>
<evidence type="ECO:0000313" key="3">
    <source>
        <dbReference type="EMBL" id="CAG9804520.1"/>
    </source>
</evidence>
<sequence length="122" mass="13907">MKYFLTITVVVSTVLIFVYGDVDRGKGPNGLSTLAPPVNESALPCDVQLMISANRIAEILEKLEEYKSQKRAMKVIMKQVLDLIIANIYHDDDEEEDDESKVVDNHLQNFKLDRKKRKVAEI</sequence>
<dbReference type="EMBL" id="OU895878">
    <property type="protein sequence ID" value="CAG9804520.1"/>
    <property type="molecule type" value="Genomic_DNA"/>
</dbReference>
<name>A0A9N9RXT8_9DIPT</name>
<reference evidence="3" key="1">
    <citation type="submission" date="2022-01" db="EMBL/GenBank/DDBJ databases">
        <authorList>
            <person name="King R."/>
        </authorList>
    </citation>
    <scope>NUCLEOTIDE SEQUENCE</scope>
</reference>
<evidence type="ECO:0000256" key="1">
    <source>
        <dbReference type="SAM" id="Coils"/>
    </source>
</evidence>